<accession>A0ABM5KGZ0</accession>
<proteinExistence type="predicted"/>
<dbReference type="EnsemblMetazoa" id="XM_050653498.1">
    <property type="protein sequence ID" value="XP_050509455.1"/>
    <property type="gene ID" value="LOC126886517"/>
</dbReference>
<evidence type="ECO:0000313" key="1">
    <source>
        <dbReference type="EnsemblMetazoa" id="XP_050509455.1"/>
    </source>
</evidence>
<dbReference type="Proteomes" id="UP001652700">
    <property type="component" value="Unplaced"/>
</dbReference>
<keyword evidence="2" id="KW-1185">Reference proteome</keyword>
<sequence>MPNNEDYNQELDRALENYEAAAKSEVFYLLATKYTLSDYEVQCGISPARSFSPAVILSQQYKPTRISLSAYEWYSFISIITQQIIDFFQSPDDLMHPTFPCEEYCTVTPIVYDDCKFIIVKKHGVEYYMDEEEVKQIVELNISVISPRMQLLENLNFCEYYYVLDFCKNTADSLNPLQILYAFCSIIPDGMTNNALREFIYFYKIKVINDLNK</sequence>
<dbReference type="GeneID" id="126886517"/>
<organism evidence="1 2">
    <name type="scientific">Diabrotica virgifera virgifera</name>
    <name type="common">western corn rootworm</name>
    <dbReference type="NCBI Taxonomy" id="50390"/>
    <lineage>
        <taxon>Eukaryota</taxon>
        <taxon>Metazoa</taxon>
        <taxon>Ecdysozoa</taxon>
        <taxon>Arthropoda</taxon>
        <taxon>Hexapoda</taxon>
        <taxon>Insecta</taxon>
        <taxon>Pterygota</taxon>
        <taxon>Neoptera</taxon>
        <taxon>Endopterygota</taxon>
        <taxon>Coleoptera</taxon>
        <taxon>Polyphaga</taxon>
        <taxon>Cucujiformia</taxon>
        <taxon>Chrysomeloidea</taxon>
        <taxon>Chrysomelidae</taxon>
        <taxon>Galerucinae</taxon>
        <taxon>Diabroticina</taxon>
        <taxon>Diabroticites</taxon>
        <taxon>Diabrotica</taxon>
    </lineage>
</organism>
<evidence type="ECO:0000313" key="2">
    <source>
        <dbReference type="Proteomes" id="UP001652700"/>
    </source>
</evidence>
<dbReference type="RefSeq" id="XP_050509455.1">
    <property type="nucleotide sequence ID" value="XM_050653498.1"/>
</dbReference>
<protein>
    <submittedName>
        <fullName evidence="1">Uncharacterized protein</fullName>
    </submittedName>
</protein>
<reference evidence="1" key="1">
    <citation type="submission" date="2025-05" db="UniProtKB">
        <authorList>
            <consortium name="EnsemblMetazoa"/>
        </authorList>
    </citation>
    <scope>IDENTIFICATION</scope>
</reference>
<name>A0ABM5KGZ0_DIAVI</name>